<evidence type="ECO:0000256" key="3">
    <source>
        <dbReference type="ARBA" id="ARBA00023125"/>
    </source>
</evidence>
<name>A0ABW8UXJ4_9RHOB</name>
<dbReference type="PRINTS" id="PR00039">
    <property type="entry name" value="HTHLYSR"/>
</dbReference>
<dbReference type="Gene3D" id="3.40.190.10">
    <property type="entry name" value="Periplasmic binding protein-like II"/>
    <property type="match status" value="2"/>
</dbReference>
<keyword evidence="2" id="KW-0805">Transcription regulation</keyword>
<keyword evidence="3" id="KW-0238">DNA-binding</keyword>
<evidence type="ECO:0000313" key="6">
    <source>
        <dbReference type="EMBL" id="MFL4471667.1"/>
    </source>
</evidence>
<accession>A0ABW8UXJ4</accession>
<organism evidence="6 7">
    <name type="scientific">Tateyamaria armeniaca</name>
    <dbReference type="NCBI Taxonomy" id="2518930"/>
    <lineage>
        <taxon>Bacteria</taxon>
        <taxon>Pseudomonadati</taxon>
        <taxon>Pseudomonadota</taxon>
        <taxon>Alphaproteobacteria</taxon>
        <taxon>Rhodobacterales</taxon>
        <taxon>Roseobacteraceae</taxon>
        <taxon>Tateyamaria</taxon>
    </lineage>
</organism>
<sequence length="302" mass="33169">MQMKTGLRRLRYFHKVAETLNFRRAAAELNITQPALSRAITLLEQDLGVTLFDRSNAKVSLSSAGRTFVVECDRVLSTLNHAVEETRRVARGEIGSLAIGYTDTAIAGVIPDIIETFRQSVPGVTILLRQVPTCDQVQMLRSGQLDVGLMTGPTDHAMFSTVPVQQDRLVALVPKGHKFANRGSLRLCELAPEPFVLGDPNDWVVYNQKLMQICERAGFAPRIVQTAPEVQAIIGLVSCGLGVTVMPESHAMFPNTRTVALTIEDPIDPMLTEAVWIEGRDHPALARFAAHLSSYDLNAARD</sequence>
<evidence type="ECO:0000256" key="1">
    <source>
        <dbReference type="ARBA" id="ARBA00009437"/>
    </source>
</evidence>
<proteinExistence type="inferred from homology"/>
<keyword evidence="4" id="KW-0804">Transcription</keyword>
<gene>
    <name evidence="6" type="ORF">ACERZ8_17960</name>
</gene>
<dbReference type="PROSITE" id="PS50931">
    <property type="entry name" value="HTH_LYSR"/>
    <property type="match status" value="1"/>
</dbReference>
<dbReference type="Proteomes" id="UP001627408">
    <property type="component" value="Unassembled WGS sequence"/>
</dbReference>
<reference evidence="6 7" key="1">
    <citation type="submission" date="2024-08" db="EMBL/GenBank/DDBJ databases">
        <title>Tateyamaria sp. nov., isolated from marine algae.</title>
        <authorList>
            <person name="Choi B.J."/>
            <person name="Kim J.M."/>
            <person name="Lee J.K."/>
            <person name="Choi D.G."/>
            <person name="Bayburt H."/>
            <person name="Baek J.H."/>
            <person name="Han D.M."/>
            <person name="Jeon C.O."/>
        </authorList>
    </citation>
    <scope>NUCLEOTIDE SEQUENCE [LARGE SCALE GENOMIC DNA]</scope>
    <source>
        <strain evidence="6 7">KMU-156</strain>
    </source>
</reference>
<dbReference type="CDD" id="cd08414">
    <property type="entry name" value="PBP2_LTTR_aromatics_like"/>
    <property type="match status" value="1"/>
</dbReference>
<dbReference type="Gene3D" id="1.10.10.10">
    <property type="entry name" value="Winged helix-like DNA-binding domain superfamily/Winged helix DNA-binding domain"/>
    <property type="match status" value="1"/>
</dbReference>
<dbReference type="EMBL" id="JBHDIY010000002">
    <property type="protein sequence ID" value="MFL4471667.1"/>
    <property type="molecule type" value="Genomic_DNA"/>
</dbReference>
<evidence type="ECO:0000256" key="2">
    <source>
        <dbReference type="ARBA" id="ARBA00023015"/>
    </source>
</evidence>
<dbReference type="InterPro" id="IPR005119">
    <property type="entry name" value="LysR_subst-bd"/>
</dbReference>
<dbReference type="InterPro" id="IPR036390">
    <property type="entry name" value="WH_DNA-bd_sf"/>
</dbReference>
<dbReference type="SUPFAM" id="SSF46785">
    <property type="entry name" value="Winged helix' DNA-binding domain"/>
    <property type="match status" value="1"/>
</dbReference>
<dbReference type="RefSeq" id="WP_407593516.1">
    <property type="nucleotide sequence ID" value="NZ_JBHDIY010000002.1"/>
</dbReference>
<evidence type="ECO:0000256" key="4">
    <source>
        <dbReference type="ARBA" id="ARBA00023163"/>
    </source>
</evidence>
<evidence type="ECO:0000259" key="5">
    <source>
        <dbReference type="PROSITE" id="PS50931"/>
    </source>
</evidence>
<feature type="domain" description="HTH lysR-type" evidence="5">
    <location>
        <begin position="5"/>
        <end position="62"/>
    </location>
</feature>
<keyword evidence="7" id="KW-1185">Reference proteome</keyword>
<dbReference type="PANTHER" id="PTHR30346">
    <property type="entry name" value="TRANSCRIPTIONAL DUAL REGULATOR HCAR-RELATED"/>
    <property type="match status" value="1"/>
</dbReference>
<protein>
    <submittedName>
        <fullName evidence="6">LysR substrate-binding domain-containing protein</fullName>
    </submittedName>
</protein>
<dbReference type="InterPro" id="IPR000847">
    <property type="entry name" value="LysR_HTH_N"/>
</dbReference>
<evidence type="ECO:0000313" key="7">
    <source>
        <dbReference type="Proteomes" id="UP001627408"/>
    </source>
</evidence>
<dbReference type="Pfam" id="PF03466">
    <property type="entry name" value="LysR_substrate"/>
    <property type="match status" value="1"/>
</dbReference>
<comment type="similarity">
    <text evidence="1">Belongs to the LysR transcriptional regulatory family.</text>
</comment>
<dbReference type="InterPro" id="IPR036388">
    <property type="entry name" value="WH-like_DNA-bd_sf"/>
</dbReference>
<dbReference type="PANTHER" id="PTHR30346:SF0">
    <property type="entry name" value="HCA OPERON TRANSCRIPTIONAL ACTIVATOR HCAR"/>
    <property type="match status" value="1"/>
</dbReference>
<dbReference type="Pfam" id="PF00126">
    <property type="entry name" value="HTH_1"/>
    <property type="match status" value="1"/>
</dbReference>
<dbReference type="SUPFAM" id="SSF53850">
    <property type="entry name" value="Periplasmic binding protein-like II"/>
    <property type="match status" value="1"/>
</dbReference>
<comment type="caution">
    <text evidence="6">The sequence shown here is derived from an EMBL/GenBank/DDBJ whole genome shotgun (WGS) entry which is preliminary data.</text>
</comment>